<dbReference type="PANTHER" id="PTHR47018:SF1">
    <property type="entry name" value="TESMIN_TSO1-LIKE CXC DOMAIN-CONTAINING PROTEIN"/>
    <property type="match status" value="1"/>
</dbReference>
<dbReference type="GO" id="GO:0003676">
    <property type="term" value="F:nucleic acid binding"/>
    <property type="evidence" value="ECO:0007669"/>
    <property type="project" value="InterPro"/>
</dbReference>
<feature type="compositionally biased region" description="Basic and acidic residues" evidence="2">
    <location>
        <begin position="1"/>
        <end position="10"/>
    </location>
</feature>
<sequence length="1435" mass="162823">MSDNEKKPNEDMDEDTVEDTVGEDVSNADLLSLMKTIDIIAIDMAIISMIADKSEGGWQTVSEYLSDELASDSEDEKRIRAADSRAVKKIKAAKTDKQQHGRKRPAEATGSSYQQAHSGGNSGGNGLQPFRAGASAGGAQGQQSPAKPSDVCYKCEFYGHWARECHRQSKNRVPRAPPSLKKTIKNFLRRRVSGYSLKWLGFIWDLQKCVLQIPESKILDLQECIGIALSNPCKVKIRTLAKICGKVISLTPAIGNVTQIMTRATFAVINERDDWDQCMDIKFNSDLIFEFMFWKNNVQLLMPVSLLPKANELSIYSDASDIGARGFIQNSTNVMYKSWTNSEKVKSSTWRKRQDDEVADCSIQDSPVTSILTRSMSSPTNWSACIFCNKKSYKQDKKLLKIESDERVSRITNAANHNGDSNLLHKISQDNFKEQAFYHNQCITKYLKYLRKDIEVIGNSTSECESINAAAFSKLISSINDDLLRNKKAFLLSTLIEKFVSYLPENMPTSFTTRKLQRYLENHYGDSVVIQSQQGQERIKRGIERSLAIDDTTASLTDAIPYLKPKCRSEPPRRSDAFDKLQLWDYNKSDDVDQIWVFSRLLSRDVIEFPIEIKVNEQKIPFWTGYNCLLSKKGADVTVVAYPPIIDSKPNDMATVYTAMKKCLDMSNDAGQDYAIQTFDQQLYAIAQQVKWSKPDIFNRHILRLGGFHSLSCFLASIGKLWADGGLRDLLVDSGVYAGNTAELMLNGKEFNRAVRGFTLVFEVLHVLFISAFIHWCRTFDYFDQIPSAFWNVLLEFHTSICDQTDQASDIKTRLEKLFEDHVQPLIGMFKEWGHDTSPTFKYWDMFLVAVQIMLSNVRAEREGNWSAHLMSSSKMLPYFYITNRTNYSRWMPVYILDMLELPAEIESAFELGEFSIRQKQGTFNGIWSDMGTEKTIIKDSKGSGGIVGITNQKSALIRWTLTRHLLASFSNEMNDRAGITCKSDNSHEEIKQTALKRDEEQVQAIVTHLNQTMTDPFDIDAHPPCLINISTGMHATREVQDSLLFAVDEGENMCRKFVKSALSLDQSGSFYSPITKSKLKTFEHMNAKTTLKCKSGEIITGHINPEIVFRRALVLANSRDDVTIESILSLPLGPIPVSLFHEDGTMRKCCKSDLVKQFENEVSPVLSLPDFDPSLTTYIRDGMAIVQCMDAKKHKTFGDLALAYCNYLASCFTKAHTVAYVFDRYDVKHSIKSGERERRTKVTAHAKVFQVIEGRNVPDRKKFLSVKENKQALIKFFGDFLVKFIKSNPLLVLPGHTYYMAGSFEDPEIAKEIPTQRLPYHAPDGLWQDFTTKKKKYASCHQDINKLRVKLATSKDSSLVRLPPSEAALRQHILRASFQTKIWHASYLAKPPCLHHWNTDGNHSKIHCILSTLKETCQQIFFMTSCVRVRKITM</sequence>
<dbReference type="GO" id="GO:0008270">
    <property type="term" value="F:zinc ion binding"/>
    <property type="evidence" value="ECO:0007669"/>
    <property type="project" value="UniProtKB-KW"/>
</dbReference>
<dbReference type="InterPro" id="IPR001878">
    <property type="entry name" value="Znf_CCHC"/>
</dbReference>
<dbReference type="OrthoDB" id="7387685at2759"/>
<evidence type="ECO:0000256" key="1">
    <source>
        <dbReference type="PROSITE-ProRule" id="PRU00047"/>
    </source>
</evidence>
<evidence type="ECO:0000256" key="2">
    <source>
        <dbReference type="SAM" id="MobiDB-lite"/>
    </source>
</evidence>
<keyword evidence="1" id="KW-0479">Metal-binding</keyword>
<feature type="domain" description="CCHC-type" evidence="3">
    <location>
        <begin position="152"/>
        <end position="165"/>
    </location>
</feature>
<proteinExistence type="predicted"/>
<feature type="region of interest" description="Disordered" evidence="2">
    <location>
        <begin position="1"/>
        <end position="21"/>
    </location>
</feature>
<dbReference type="EMBL" id="CACVKT020002986">
    <property type="protein sequence ID" value="CAC5381071.1"/>
    <property type="molecule type" value="Genomic_DNA"/>
</dbReference>
<protein>
    <recommendedName>
        <fullName evidence="3">CCHC-type domain-containing protein</fullName>
    </recommendedName>
</protein>
<keyword evidence="1" id="KW-0863">Zinc-finger</keyword>
<organism evidence="4 5">
    <name type="scientific">Mytilus coruscus</name>
    <name type="common">Sea mussel</name>
    <dbReference type="NCBI Taxonomy" id="42192"/>
    <lineage>
        <taxon>Eukaryota</taxon>
        <taxon>Metazoa</taxon>
        <taxon>Spiralia</taxon>
        <taxon>Lophotrochozoa</taxon>
        <taxon>Mollusca</taxon>
        <taxon>Bivalvia</taxon>
        <taxon>Autobranchia</taxon>
        <taxon>Pteriomorphia</taxon>
        <taxon>Mytilida</taxon>
        <taxon>Mytiloidea</taxon>
        <taxon>Mytilidae</taxon>
        <taxon>Mytilinae</taxon>
        <taxon>Mytilus</taxon>
    </lineage>
</organism>
<dbReference type="PROSITE" id="PS50158">
    <property type="entry name" value="ZF_CCHC"/>
    <property type="match status" value="1"/>
</dbReference>
<reference evidence="4 5" key="1">
    <citation type="submission" date="2020-06" db="EMBL/GenBank/DDBJ databases">
        <authorList>
            <person name="Li R."/>
            <person name="Bekaert M."/>
        </authorList>
    </citation>
    <scope>NUCLEOTIDE SEQUENCE [LARGE SCALE GENOMIC DNA]</scope>
    <source>
        <strain evidence="5">wild</strain>
    </source>
</reference>
<dbReference type="Gene3D" id="4.10.60.10">
    <property type="entry name" value="Zinc finger, CCHC-type"/>
    <property type="match status" value="1"/>
</dbReference>
<feature type="region of interest" description="Disordered" evidence="2">
    <location>
        <begin position="83"/>
        <end position="147"/>
    </location>
</feature>
<dbReference type="SUPFAM" id="SSF57756">
    <property type="entry name" value="Retrovirus zinc finger-like domains"/>
    <property type="match status" value="1"/>
</dbReference>
<feature type="compositionally biased region" description="Polar residues" evidence="2">
    <location>
        <begin position="109"/>
        <end position="119"/>
    </location>
</feature>
<accession>A0A6J8BCC5</accession>
<dbReference type="Proteomes" id="UP000507470">
    <property type="component" value="Unassembled WGS sequence"/>
</dbReference>
<dbReference type="InterPro" id="IPR036875">
    <property type="entry name" value="Znf_CCHC_sf"/>
</dbReference>
<feature type="compositionally biased region" description="Acidic residues" evidence="2">
    <location>
        <begin position="11"/>
        <end position="21"/>
    </location>
</feature>
<evidence type="ECO:0000313" key="5">
    <source>
        <dbReference type="Proteomes" id="UP000507470"/>
    </source>
</evidence>
<keyword evidence="5" id="KW-1185">Reference proteome</keyword>
<dbReference type="PANTHER" id="PTHR47018">
    <property type="entry name" value="CXC DOMAIN-CONTAINING PROTEIN-RELATED"/>
    <property type="match status" value="1"/>
</dbReference>
<evidence type="ECO:0000259" key="3">
    <source>
        <dbReference type="PROSITE" id="PS50158"/>
    </source>
</evidence>
<keyword evidence="1" id="KW-0862">Zinc</keyword>
<name>A0A6J8BCC5_MYTCO</name>
<gene>
    <name evidence="4" type="ORF">MCOR_16986</name>
</gene>
<evidence type="ECO:0000313" key="4">
    <source>
        <dbReference type="EMBL" id="CAC5381071.1"/>
    </source>
</evidence>